<organism evidence="16 17">
    <name type="scientific">Candidatus Caccopulliclostridium gallistercoris</name>
    <dbReference type="NCBI Taxonomy" id="2840719"/>
    <lineage>
        <taxon>Bacteria</taxon>
        <taxon>Bacillati</taxon>
        <taxon>Bacillota</taxon>
        <taxon>Clostridia</taxon>
        <taxon>Candidatus Caccopulliclostridium</taxon>
    </lineage>
</organism>
<comment type="similarity">
    <text evidence="4 9">Belongs to the BPG-independent phosphoglycerate mutase family.</text>
</comment>
<dbReference type="GO" id="GO:0006096">
    <property type="term" value="P:glycolytic process"/>
    <property type="evidence" value="ECO:0007669"/>
    <property type="project" value="UniProtKB-UniRule"/>
</dbReference>
<evidence type="ECO:0000259" key="14">
    <source>
        <dbReference type="Pfam" id="PF01676"/>
    </source>
</evidence>
<dbReference type="Gene3D" id="3.40.720.10">
    <property type="entry name" value="Alkaline Phosphatase, subunit A"/>
    <property type="match status" value="1"/>
</dbReference>
<protein>
    <recommendedName>
        <fullName evidence="9 10">2,3-bisphosphoglycerate-independent phosphoglycerate mutase</fullName>
        <shortName evidence="9">BPG-independent PGAM</shortName>
        <shortName evidence="9">Phosphoglyceromutase</shortName>
        <shortName evidence="9">iPGM</shortName>
        <ecNumber evidence="9 10">5.4.2.12</ecNumber>
    </recommendedName>
</protein>
<dbReference type="Pfam" id="PF06415">
    <property type="entry name" value="iPGM_N"/>
    <property type="match status" value="1"/>
</dbReference>
<comment type="cofactor">
    <cofactor evidence="9">
        <name>Mn(2+)</name>
        <dbReference type="ChEBI" id="CHEBI:29035"/>
    </cofactor>
    <text evidence="9">Binds 2 manganese ions per subunit.</text>
</comment>
<dbReference type="GO" id="GO:0006007">
    <property type="term" value="P:glucose catabolic process"/>
    <property type="evidence" value="ECO:0007669"/>
    <property type="project" value="InterPro"/>
</dbReference>
<feature type="binding site" evidence="9 13">
    <location>
        <position position="393"/>
    </location>
    <ligand>
        <name>Mn(2+)</name>
        <dbReference type="ChEBI" id="CHEBI:29035"/>
        <label>1</label>
    </ligand>
</feature>
<keyword evidence="6 9" id="KW-0324">Glycolysis</keyword>
<feature type="binding site" evidence="9 13">
    <location>
        <position position="448"/>
    </location>
    <ligand>
        <name>Mn(2+)</name>
        <dbReference type="ChEBI" id="CHEBI:29035"/>
        <label>1</label>
    </ligand>
</feature>
<feature type="binding site" evidence="9 12">
    <location>
        <position position="176"/>
    </location>
    <ligand>
        <name>substrate</name>
    </ligand>
</feature>
<evidence type="ECO:0000259" key="15">
    <source>
        <dbReference type="Pfam" id="PF06415"/>
    </source>
</evidence>
<feature type="binding site" evidence="9 12">
    <location>
        <position position="182"/>
    </location>
    <ligand>
        <name>substrate</name>
    </ligand>
</feature>
<feature type="active site" description="Phosphoserine intermediate" evidence="9 11">
    <location>
        <position position="58"/>
    </location>
</feature>
<evidence type="ECO:0000256" key="4">
    <source>
        <dbReference type="ARBA" id="ARBA00008819"/>
    </source>
</evidence>
<evidence type="ECO:0000256" key="1">
    <source>
        <dbReference type="ARBA" id="ARBA00000370"/>
    </source>
</evidence>
<feature type="binding site" evidence="9 12">
    <location>
        <begin position="145"/>
        <end position="146"/>
    </location>
    <ligand>
        <name>substrate</name>
    </ligand>
</feature>
<dbReference type="SUPFAM" id="SSF53649">
    <property type="entry name" value="Alkaline phosphatase-like"/>
    <property type="match status" value="1"/>
</dbReference>
<evidence type="ECO:0000256" key="10">
    <source>
        <dbReference type="NCBIfam" id="TIGR01307"/>
    </source>
</evidence>
<dbReference type="CDD" id="cd16010">
    <property type="entry name" value="iPGM"/>
    <property type="match status" value="1"/>
</dbReference>
<dbReference type="InterPro" id="IPR006124">
    <property type="entry name" value="Metalloenzyme"/>
</dbReference>
<comment type="pathway">
    <text evidence="3 9">Carbohydrate degradation; glycolysis; pyruvate from D-glyceraldehyde 3-phosphate: step 3/5.</text>
</comment>
<evidence type="ECO:0000256" key="7">
    <source>
        <dbReference type="ARBA" id="ARBA00023211"/>
    </source>
</evidence>
<feature type="binding site" evidence="9 13">
    <location>
        <position position="58"/>
    </location>
    <ligand>
        <name>Mn(2+)</name>
        <dbReference type="ChEBI" id="CHEBI:29035"/>
        <label>2</label>
    </ligand>
</feature>
<proteinExistence type="inferred from homology"/>
<evidence type="ECO:0000256" key="9">
    <source>
        <dbReference type="HAMAP-Rule" id="MF_01038"/>
    </source>
</evidence>
<dbReference type="PANTHER" id="PTHR31637:SF0">
    <property type="entry name" value="2,3-BISPHOSPHOGLYCERATE-INDEPENDENT PHOSPHOGLYCERATE MUTASE"/>
    <property type="match status" value="1"/>
</dbReference>
<evidence type="ECO:0000256" key="8">
    <source>
        <dbReference type="ARBA" id="ARBA00023235"/>
    </source>
</evidence>
<dbReference type="GO" id="GO:0004619">
    <property type="term" value="F:phosphoglycerate mutase activity"/>
    <property type="evidence" value="ECO:0007669"/>
    <property type="project" value="UniProtKB-UniRule"/>
</dbReference>
<dbReference type="EC" id="5.4.2.12" evidence="9 10"/>
<evidence type="ECO:0000256" key="12">
    <source>
        <dbReference type="PIRSR" id="PIRSR001492-2"/>
    </source>
</evidence>
<dbReference type="GO" id="GO:0005829">
    <property type="term" value="C:cytosol"/>
    <property type="evidence" value="ECO:0007669"/>
    <property type="project" value="TreeGrafter"/>
</dbReference>
<dbReference type="PANTHER" id="PTHR31637">
    <property type="entry name" value="2,3-BISPHOSPHOGLYCERATE-INDEPENDENT PHOSPHOGLYCERATE MUTASE"/>
    <property type="match status" value="1"/>
</dbReference>
<feature type="binding site" evidence="9 13">
    <location>
        <position position="431"/>
    </location>
    <ligand>
        <name>Mn(2+)</name>
        <dbReference type="ChEBI" id="CHEBI:29035"/>
        <label>2</label>
    </ligand>
</feature>
<comment type="subunit">
    <text evidence="9">Monomer.</text>
</comment>
<reference evidence="16" key="2">
    <citation type="journal article" date="2021" name="PeerJ">
        <title>Extensive microbial diversity within the chicken gut microbiome revealed by metagenomics and culture.</title>
        <authorList>
            <person name="Gilroy R."/>
            <person name="Ravi A."/>
            <person name="Getino M."/>
            <person name="Pursley I."/>
            <person name="Horton D.L."/>
            <person name="Alikhan N.F."/>
            <person name="Baker D."/>
            <person name="Gharbi K."/>
            <person name="Hall N."/>
            <person name="Watson M."/>
            <person name="Adriaenssens E.M."/>
            <person name="Foster-Nyarko E."/>
            <person name="Jarju S."/>
            <person name="Secka A."/>
            <person name="Antonio M."/>
            <person name="Oren A."/>
            <person name="Chaudhuri R.R."/>
            <person name="La Ragione R."/>
            <person name="Hildebrand F."/>
            <person name="Pallen M.J."/>
        </authorList>
    </citation>
    <scope>NUCLEOTIDE SEQUENCE</scope>
    <source>
        <strain evidence="16">CHK186-9395</strain>
    </source>
</reference>
<dbReference type="EMBL" id="DVOJ01000004">
    <property type="protein sequence ID" value="HIV01093.1"/>
    <property type="molecule type" value="Genomic_DNA"/>
</dbReference>
<accession>A0A9D1NDG2</accession>
<evidence type="ECO:0000256" key="3">
    <source>
        <dbReference type="ARBA" id="ARBA00004798"/>
    </source>
</evidence>
<dbReference type="InterPro" id="IPR005995">
    <property type="entry name" value="Pgm_bpd_ind"/>
</dbReference>
<dbReference type="HAMAP" id="MF_01038">
    <property type="entry name" value="GpmI"/>
    <property type="match status" value="1"/>
</dbReference>
<comment type="function">
    <text evidence="2 9">Catalyzes the interconversion of 2-phosphoglycerate and 3-phosphoglycerate.</text>
</comment>
<feature type="binding site" evidence="9 13">
    <location>
        <position position="8"/>
    </location>
    <ligand>
        <name>Mn(2+)</name>
        <dbReference type="ChEBI" id="CHEBI:29035"/>
        <label>2</label>
    </ligand>
</feature>
<name>A0A9D1NDG2_9FIRM</name>
<dbReference type="AlphaFoldDB" id="A0A9D1NDG2"/>
<keyword evidence="8 9" id="KW-0413">Isomerase</keyword>
<evidence type="ECO:0000256" key="6">
    <source>
        <dbReference type="ARBA" id="ARBA00023152"/>
    </source>
</evidence>
<dbReference type="SUPFAM" id="SSF64158">
    <property type="entry name" value="2,3-Bisphosphoglycerate-independent phosphoglycerate mutase, substrate-binding domain"/>
    <property type="match status" value="1"/>
</dbReference>
<feature type="domain" description="Metalloenzyme" evidence="14">
    <location>
        <begin position="2"/>
        <end position="488"/>
    </location>
</feature>
<evidence type="ECO:0000313" key="17">
    <source>
        <dbReference type="Proteomes" id="UP000886861"/>
    </source>
</evidence>
<gene>
    <name evidence="9" type="primary">gpmI</name>
    <name evidence="16" type="ORF">IAA62_00850</name>
</gene>
<dbReference type="Gene3D" id="3.40.1450.10">
    <property type="entry name" value="BPG-independent phosphoglycerate mutase, domain B"/>
    <property type="match status" value="1"/>
</dbReference>
<dbReference type="Proteomes" id="UP000886861">
    <property type="component" value="Unassembled WGS sequence"/>
</dbReference>
<evidence type="ECO:0000256" key="5">
    <source>
        <dbReference type="ARBA" id="ARBA00022723"/>
    </source>
</evidence>
<dbReference type="NCBIfam" id="TIGR01307">
    <property type="entry name" value="pgm_bpd_ind"/>
    <property type="match status" value="1"/>
</dbReference>
<feature type="binding site" evidence="9 13">
    <location>
        <position position="430"/>
    </location>
    <ligand>
        <name>Mn(2+)</name>
        <dbReference type="ChEBI" id="CHEBI:29035"/>
        <label>2</label>
    </ligand>
</feature>
<feature type="domain" description="BPG-independent PGAM N-terminal" evidence="15">
    <location>
        <begin position="79"/>
        <end position="284"/>
    </location>
</feature>
<comment type="catalytic activity">
    <reaction evidence="1 9">
        <text>(2R)-2-phosphoglycerate = (2R)-3-phosphoglycerate</text>
        <dbReference type="Rhea" id="RHEA:15901"/>
        <dbReference type="ChEBI" id="CHEBI:58272"/>
        <dbReference type="ChEBI" id="CHEBI:58289"/>
        <dbReference type="EC" id="5.4.2.12"/>
    </reaction>
</comment>
<dbReference type="InterPro" id="IPR011258">
    <property type="entry name" value="BPG-indep_PGM_N"/>
</dbReference>
<feature type="binding site" evidence="9 13">
    <location>
        <position position="389"/>
    </location>
    <ligand>
        <name>Mn(2+)</name>
        <dbReference type="ChEBI" id="CHEBI:29035"/>
        <label>1</label>
    </ligand>
</feature>
<evidence type="ECO:0000256" key="13">
    <source>
        <dbReference type="PIRSR" id="PIRSR001492-3"/>
    </source>
</evidence>
<dbReference type="PIRSF" id="PIRSF001492">
    <property type="entry name" value="IPGAM"/>
    <property type="match status" value="1"/>
</dbReference>
<dbReference type="Pfam" id="PF01676">
    <property type="entry name" value="Metalloenzyme"/>
    <property type="match status" value="1"/>
</dbReference>
<dbReference type="InterPro" id="IPR017850">
    <property type="entry name" value="Alkaline_phosphatase_core_sf"/>
</dbReference>
<keyword evidence="7 9" id="KW-0464">Manganese</keyword>
<evidence type="ECO:0000256" key="11">
    <source>
        <dbReference type="PIRSR" id="PIRSR001492-1"/>
    </source>
</evidence>
<keyword evidence="5 9" id="KW-0479">Metal-binding</keyword>
<comment type="caution">
    <text evidence="16">The sequence shown here is derived from an EMBL/GenBank/DDBJ whole genome shotgun (WGS) entry which is preliminary data.</text>
</comment>
<feature type="binding site" evidence="9 12">
    <location>
        <position position="115"/>
    </location>
    <ligand>
        <name>substrate</name>
    </ligand>
</feature>
<feature type="binding site" evidence="9 12">
    <location>
        <position position="322"/>
    </location>
    <ligand>
        <name>substrate</name>
    </ligand>
</feature>
<reference evidence="16" key="1">
    <citation type="submission" date="2020-10" db="EMBL/GenBank/DDBJ databases">
        <authorList>
            <person name="Gilroy R."/>
        </authorList>
    </citation>
    <scope>NUCLEOTIDE SEQUENCE</scope>
    <source>
        <strain evidence="16">CHK186-9395</strain>
    </source>
</reference>
<evidence type="ECO:0000256" key="2">
    <source>
        <dbReference type="ARBA" id="ARBA00002315"/>
    </source>
</evidence>
<dbReference type="FunFam" id="3.40.1450.10:FF:000002">
    <property type="entry name" value="2,3-bisphosphoglycerate-independent phosphoglycerate mutase"/>
    <property type="match status" value="1"/>
</dbReference>
<feature type="binding site" evidence="9 12">
    <location>
        <begin position="248"/>
        <end position="251"/>
    </location>
    <ligand>
        <name>substrate</name>
    </ligand>
</feature>
<evidence type="ECO:0000313" key="16">
    <source>
        <dbReference type="EMBL" id="HIV01093.1"/>
    </source>
</evidence>
<sequence length="499" mass="55554">MVTLIILDGFGEREEVKGNAIKLQGTPNLDKLINNYPHTLISASGEAVGLSAGQMGNSEVGHLNLGAGRVVLQDLSRLNHDIETGEFQKNKIFNQAFKHSNTLHLMGLVSDGGVHSHINHLKTLIDMAHSAGVQHIYVHVFTDGRDTLKDSALGFVRDLEEFMKGKNAEIATVIGRVYAMDREKRYERVMKAYDAICLGQAENYFQTASEAIEASYAQGVYDEFIEPAIIGKPKTINSGDSVIFFNFRTDRPRELTEAITEKNFKEFPTKKLENLYFVTMTEYSDELKNVHVAYPAEEIKDGLSETISKAGLEQYHVTETTKYAHVTFFFNGGREEPFEGETRKLIETKDVKDFSEFPEMRAFEIAEDAMRAISEDKYSFVLINFSNPDMIGHTANLKATMRAIEVVDKCAYAVAMATLMVGGDCIITADHGNAECLEDENGNPVTAHSTNPVPFILVSERYKNAKLRKNGKLANVAPTVLKLLNLKKPEAMTDSMIEG</sequence>
<dbReference type="GO" id="GO:0030145">
    <property type="term" value="F:manganese ion binding"/>
    <property type="evidence" value="ECO:0007669"/>
    <property type="project" value="UniProtKB-UniRule"/>
</dbReference>
<dbReference type="InterPro" id="IPR036646">
    <property type="entry name" value="PGAM_B_sf"/>
</dbReference>